<name>A0A1T4JWI9_PORCN</name>
<gene>
    <name evidence="1" type="ORF">SAMN02745205_00401</name>
</gene>
<evidence type="ECO:0000313" key="1">
    <source>
        <dbReference type="EMBL" id="SJZ34612.1"/>
    </source>
</evidence>
<evidence type="ECO:0000313" key="2">
    <source>
        <dbReference type="Proteomes" id="UP000189956"/>
    </source>
</evidence>
<dbReference type="EMBL" id="FUWL01000004">
    <property type="protein sequence ID" value="SJZ34612.1"/>
    <property type="molecule type" value="Genomic_DNA"/>
</dbReference>
<dbReference type="Proteomes" id="UP000189956">
    <property type="component" value="Unassembled WGS sequence"/>
</dbReference>
<proteinExistence type="predicted"/>
<protein>
    <submittedName>
        <fullName evidence="1">Uncharacterized protein</fullName>
    </submittedName>
</protein>
<reference evidence="1 2" key="1">
    <citation type="submission" date="2017-02" db="EMBL/GenBank/DDBJ databases">
        <authorList>
            <person name="Peterson S.W."/>
        </authorList>
    </citation>
    <scope>NUCLEOTIDE SEQUENCE [LARGE SCALE GENOMIC DNA]</scope>
    <source>
        <strain evidence="1 2">ATCC 700135</strain>
    </source>
</reference>
<sequence>MCGVCECTTFFGVAYINSEKSHPRYHQGLGIFVKIGQLPIFSEIFRYKNHIRHTFVEKE</sequence>
<organism evidence="1 2">
    <name type="scientific">Porphyromonas cangingivalis</name>
    <dbReference type="NCBI Taxonomy" id="36874"/>
    <lineage>
        <taxon>Bacteria</taxon>
        <taxon>Pseudomonadati</taxon>
        <taxon>Bacteroidota</taxon>
        <taxon>Bacteroidia</taxon>
        <taxon>Bacteroidales</taxon>
        <taxon>Porphyromonadaceae</taxon>
        <taxon>Porphyromonas</taxon>
    </lineage>
</organism>
<dbReference type="AlphaFoldDB" id="A0A1T4JWI9"/>
<accession>A0A1T4JWI9</accession>